<proteinExistence type="predicted"/>
<evidence type="ECO:0000313" key="2">
    <source>
        <dbReference type="Proteomes" id="UP000784294"/>
    </source>
</evidence>
<comment type="caution">
    <text evidence="1">The sequence shown here is derived from an EMBL/GenBank/DDBJ whole genome shotgun (WGS) entry which is preliminary data.</text>
</comment>
<dbReference type="Proteomes" id="UP000784294">
    <property type="component" value="Unassembled WGS sequence"/>
</dbReference>
<dbReference type="Gene3D" id="2.20.100.10">
    <property type="entry name" value="Thrombospondin type-1 (TSP1) repeat"/>
    <property type="match status" value="1"/>
</dbReference>
<dbReference type="AlphaFoldDB" id="A0A3S5CFD0"/>
<keyword evidence="2" id="KW-1185">Reference proteome</keyword>
<sequence length="189" mass="20160">MAEWTTWSAWSACQLDCSTGRRRVMPVEKGEPNEVLLVDSEILADGRQTRQRSCQLKATVARDLDPLNSGGISADGCQGVAEESQACVPPGSAPPCSAVTVDWPRQGQISGEVRGRLNGESLGVIRVNGSWRENPLAGGRAKSSVSPNDQLGTQFDIRLLDVLPQQSACVQALTGIITPALWHAAHEAC</sequence>
<dbReference type="InterPro" id="IPR000884">
    <property type="entry name" value="TSP1_rpt"/>
</dbReference>
<gene>
    <name evidence="1" type="ORF">PXEA_LOCUS10063</name>
</gene>
<protein>
    <submittedName>
        <fullName evidence="1">Uncharacterized protein</fullName>
    </submittedName>
</protein>
<dbReference type="EMBL" id="CAAALY010029231">
    <property type="protein sequence ID" value="VEL16623.1"/>
    <property type="molecule type" value="Genomic_DNA"/>
</dbReference>
<organism evidence="1 2">
    <name type="scientific">Protopolystoma xenopodis</name>
    <dbReference type="NCBI Taxonomy" id="117903"/>
    <lineage>
        <taxon>Eukaryota</taxon>
        <taxon>Metazoa</taxon>
        <taxon>Spiralia</taxon>
        <taxon>Lophotrochozoa</taxon>
        <taxon>Platyhelminthes</taxon>
        <taxon>Monogenea</taxon>
        <taxon>Polyopisthocotylea</taxon>
        <taxon>Polystomatidea</taxon>
        <taxon>Polystomatidae</taxon>
        <taxon>Protopolystoma</taxon>
    </lineage>
</organism>
<dbReference type="InterPro" id="IPR036383">
    <property type="entry name" value="TSP1_rpt_sf"/>
</dbReference>
<dbReference type="PROSITE" id="PS50092">
    <property type="entry name" value="TSP1"/>
    <property type="match status" value="1"/>
</dbReference>
<name>A0A3S5CFD0_9PLAT</name>
<evidence type="ECO:0000313" key="1">
    <source>
        <dbReference type="EMBL" id="VEL16623.1"/>
    </source>
</evidence>
<accession>A0A3S5CFD0</accession>
<reference evidence="1" key="1">
    <citation type="submission" date="2018-11" db="EMBL/GenBank/DDBJ databases">
        <authorList>
            <consortium name="Pathogen Informatics"/>
        </authorList>
    </citation>
    <scope>NUCLEOTIDE SEQUENCE</scope>
</reference>